<keyword evidence="4 8" id="KW-1133">Transmembrane helix</keyword>
<dbReference type="CDD" id="cd23995">
    <property type="entry name" value="Seipin_BSCL2_like"/>
    <property type="match status" value="1"/>
</dbReference>
<evidence type="ECO:0000256" key="1">
    <source>
        <dbReference type="ARBA" id="ARBA00004477"/>
    </source>
</evidence>
<evidence type="ECO:0008006" key="11">
    <source>
        <dbReference type="Google" id="ProtNLM"/>
    </source>
</evidence>
<feature type="compositionally biased region" description="Basic and acidic residues" evidence="7">
    <location>
        <begin position="275"/>
        <end position="291"/>
    </location>
</feature>
<keyword evidence="2 8" id="KW-0812">Transmembrane</keyword>
<dbReference type="OrthoDB" id="3990054at2759"/>
<dbReference type="AlphaFoldDB" id="A0A6G1HRA0"/>
<feature type="compositionally biased region" description="Low complexity" evidence="7">
    <location>
        <begin position="359"/>
        <end position="375"/>
    </location>
</feature>
<sequence length="386" mass="43094">MSDISDDETEVGVLIAAKDALLRPLHYATTKSAQRTYIGAFLLSLASLFLLGVAVSAYLFFYYSFIPIRGFSRPVYLQFAPNCNPNASATLPQELVSGQPYDIAVVLDMPQTRLNKAAGNFMIDLQLFGPSKVEWDAASGALLAKSRRPATMTYHSTAMEYVYKATALPWYLMGWRHEAESLHVDMMDSVEFSKGWKNLPAFARLELQSETRLQIYRAEVIFKARFGGLRYVMYNYQLTSFVVLTGLFWSVEMTFFGLVYLLFNTVFQAPHNKPVKPDTADVKREPAEGGRSDTSATPLIFPTLSHQAPLRYKSPEIKNEELEDINTPPDIPFTLEADDEDESADFVLEQSRQLSRGFSDSGLGTSLESSSGGPESVRKRSSRSSG</sequence>
<keyword evidence="10" id="KW-1185">Reference proteome</keyword>
<evidence type="ECO:0000256" key="8">
    <source>
        <dbReference type="SAM" id="Phobius"/>
    </source>
</evidence>
<dbReference type="Pfam" id="PF06775">
    <property type="entry name" value="Seipin"/>
    <property type="match status" value="1"/>
</dbReference>
<evidence type="ECO:0000256" key="6">
    <source>
        <dbReference type="ARBA" id="ARBA00023136"/>
    </source>
</evidence>
<gene>
    <name evidence="9" type="ORF">EJ06DRAFT_513402</name>
</gene>
<feature type="region of interest" description="Disordered" evidence="7">
    <location>
        <begin position="274"/>
        <end position="298"/>
    </location>
</feature>
<protein>
    <recommendedName>
        <fullName evidence="11">Seipin</fullName>
    </recommendedName>
</protein>
<comment type="subcellular location">
    <subcellularLocation>
        <location evidence="1">Endoplasmic reticulum membrane</location>
        <topology evidence="1">Multi-pass membrane protein</topology>
    </subcellularLocation>
</comment>
<dbReference type="GO" id="GO:0006629">
    <property type="term" value="P:lipid metabolic process"/>
    <property type="evidence" value="ECO:0007669"/>
    <property type="project" value="UniProtKB-KW"/>
</dbReference>
<dbReference type="PANTHER" id="PTHR21212:SF0">
    <property type="entry name" value="SEIPIN"/>
    <property type="match status" value="1"/>
</dbReference>
<dbReference type="EMBL" id="ML996700">
    <property type="protein sequence ID" value="KAF2398396.1"/>
    <property type="molecule type" value="Genomic_DNA"/>
</dbReference>
<evidence type="ECO:0000256" key="5">
    <source>
        <dbReference type="ARBA" id="ARBA00023098"/>
    </source>
</evidence>
<evidence type="ECO:0000256" key="7">
    <source>
        <dbReference type="SAM" id="MobiDB-lite"/>
    </source>
</evidence>
<evidence type="ECO:0000313" key="10">
    <source>
        <dbReference type="Proteomes" id="UP000799640"/>
    </source>
</evidence>
<evidence type="ECO:0000256" key="3">
    <source>
        <dbReference type="ARBA" id="ARBA00022824"/>
    </source>
</evidence>
<evidence type="ECO:0000256" key="4">
    <source>
        <dbReference type="ARBA" id="ARBA00022989"/>
    </source>
</evidence>
<proteinExistence type="predicted"/>
<feature type="transmembrane region" description="Helical" evidence="8">
    <location>
        <begin position="238"/>
        <end position="263"/>
    </location>
</feature>
<dbReference type="InterPro" id="IPR009617">
    <property type="entry name" value="Seipin"/>
</dbReference>
<evidence type="ECO:0000313" key="9">
    <source>
        <dbReference type="EMBL" id="KAF2398396.1"/>
    </source>
</evidence>
<name>A0A6G1HRA0_9PEZI</name>
<dbReference type="Proteomes" id="UP000799640">
    <property type="component" value="Unassembled WGS sequence"/>
</dbReference>
<keyword evidence="3" id="KW-0256">Endoplasmic reticulum</keyword>
<feature type="transmembrane region" description="Helical" evidence="8">
    <location>
        <begin position="37"/>
        <end position="63"/>
    </location>
</feature>
<feature type="region of interest" description="Disordered" evidence="7">
    <location>
        <begin position="316"/>
        <end position="386"/>
    </location>
</feature>
<reference evidence="9" key="1">
    <citation type="journal article" date="2020" name="Stud. Mycol.">
        <title>101 Dothideomycetes genomes: a test case for predicting lifestyles and emergence of pathogens.</title>
        <authorList>
            <person name="Haridas S."/>
            <person name="Albert R."/>
            <person name="Binder M."/>
            <person name="Bloem J."/>
            <person name="Labutti K."/>
            <person name="Salamov A."/>
            <person name="Andreopoulos B."/>
            <person name="Baker S."/>
            <person name="Barry K."/>
            <person name="Bills G."/>
            <person name="Bluhm B."/>
            <person name="Cannon C."/>
            <person name="Castanera R."/>
            <person name="Culley D."/>
            <person name="Daum C."/>
            <person name="Ezra D."/>
            <person name="Gonzalez J."/>
            <person name="Henrissat B."/>
            <person name="Kuo A."/>
            <person name="Liang C."/>
            <person name="Lipzen A."/>
            <person name="Lutzoni F."/>
            <person name="Magnuson J."/>
            <person name="Mondo S."/>
            <person name="Nolan M."/>
            <person name="Ohm R."/>
            <person name="Pangilinan J."/>
            <person name="Park H.-J."/>
            <person name="Ramirez L."/>
            <person name="Alfaro M."/>
            <person name="Sun H."/>
            <person name="Tritt A."/>
            <person name="Yoshinaga Y."/>
            <person name="Zwiers L.-H."/>
            <person name="Turgeon B."/>
            <person name="Goodwin S."/>
            <person name="Spatafora J."/>
            <person name="Crous P."/>
            <person name="Grigoriev I."/>
        </authorList>
    </citation>
    <scope>NUCLEOTIDE SEQUENCE</scope>
    <source>
        <strain evidence="9">CBS 262.69</strain>
    </source>
</reference>
<keyword evidence="6 8" id="KW-0472">Membrane</keyword>
<organism evidence="9 10">
    <name type="scientific">Trichodelitschia bisporula</name>
    <dbReference type="NCBI Taxonomy" id="703511"/>
    <lineage>
        <taxon>Eukaryota</taxon>
        <taxon>Fungi</taxon>
        <taxon>Dikarya</taxon>
        <taxon>Ascomycota</taxon>
        <taxon>Pezizomycotina</taxon>
        <taxon>Dothideomycetes</taxon>
        <taxon>Dothideomycetes incertae sedis</taxon>
        <taxon>Phaeotrichales</taxon>
        <taxon>Phaeotrichaceae</taxon>
        <taxon>Trichodelitschia</taxon>
    </lineage>
</organism>
<evidence type="ECO:0000256" key="2">
    <source>
        <dbReference type="ARBA" id="ARBA00022692"/>
    </source>
</evidence>
<accession>A0A6G1HRA0</accession>
<dbReference type="GO" id="GO:0140042">
    <property type="term" value="P:lipid droplet formation"/>
    <property type="evidence" value="ECO:0007669"/>
    <property type="project" value="UniProtKB-ARBA"/>
</dbReference>
<dbReference type="PANTHER" id="PTHR21212">
    <property type="entry name" value="BERNARDINELLI-SEIP CONGENITAL LIPODYSTROPHY 2 HOMOLOG BSCL2 PROTEIN"/>
    <property type="match status" value="1"/>
</dbReference>
<dbReference type="GO" id="GO:0005789">
    <property type="term" value="C:endoplasmic reticulum membrane"/>
    <property type="evidence" value="ECO:0007669"/>
    <property type="project" value="UniProtKB-SubCell"/>
</dbReference>
<keyword evidence="5" id="KW-0443">Lipid metabolism</keyword>